<evidence type="ECO:0000313" key="3">
    <source>
        <dbReference type="EMBL" id="SDD16153.1"/>
    </source>
</evidence>
<dbReference type="InterPro" id="IPR014729">
    <property type="entry name" value="Rossmann-like_a/b/a_fold"/>
</dbReference>
<dbReference type="OrthoDB" id="8547832at2"/>
<feature type="domain" description="UspA" evidence="2">
    <location>
        <begin position="1"/>
        <end position="146"/>
    </location>
</feature>
<dbReference type="PANTHER" id="PTHR46268">
    <property type="entry name" value="STRESS RESPONSE PROTEIN NHAX"/>
    <property type="match status" value="1"/>
</dbReference>
<dbReference type="InterPro" id="IPR006016">
    <property type="entry name" value="UspA"/>
</dbReference>
<dbReference type="CDD" id="cd00293">
    <property type="entry name" value="USP-like"/>
    <property type="match status" value="1"/>
</dbReference>
<comment type="similarity">
    <text evidence="1">Belongs to the universal stress protein A family.</text>
</comment>
<reference evidence="4" key="1">
    <citation type="submission" date="2016-09" db="EMBL/GenBank/DDBJ databases">
        <authorList>
            <person name="Varghese N."/>
            <person name="Submissions S."/>
        </authorList>
    </citation>
    <scope>NUCLEOTIDE SEQUENCE [LARGE SCALE GENOMIC DNA]</scope>
    <source>
        <strain evidence="4">TNe-862</strain>
    </source>
</reference>
<name>A0A1G6SH84_9BURK</name>
<accession>A0A1G6SH84</accession>
<dbReference type="STRING" id="416944.SAMN05421548_11572"/>
<dbReference type="SUPFAM" id="SSF52402">
    <property type="entry name" value="Adenine nucleotide alpha hydrolases-like"/>
    <property type="match status" value="1"/>
</dbReference>
<organism evidence="3 4">
    <name type="scientific">Paraburkholderia lycopersici</name>
    <dbReference type="NCBI Taxonomy" id="416944"/>
    <lineage>
        <taxon>Bacteria</taxon>
        <taxon>Pseudomonadati</taxon>
        <taxon>Pseudomonadota</taxon>
        <taxon>Betaproteobacteria</taxon>
        <taxon>Burkholderiales</taxon>
        <taxon>Burkholderiaceae</taxon>
        <taxon>Paraburkholderia</taxon>
    </lineage>
</organism>
<dbReference type="Proteomes" id="UP000198908">
    <property type="component" value="Unassembled WGS sequence"/>
</dbReference>
<dbReference type="PANTHER" id="PTHR46268:SF6">
    <property type="entry name" value="UNIVERSAL STRESS PROTEIN UP12"/>
    <property type="match status" value="1"/>
</dbReference>
<dbReference type="AlphaFoldDB" id="A0A1G6SH84"/>
<gene>
    <name evidence="3" type="ORF">SAMN05421548_11572</name>
</gene>
<dbReference type="Pfam" id="PF00582">
    <property type="entry name" value="Usp"/>
    <property type="match status" value="1"/>
</dbReference>
<dbReference type="EMBL" id="FMYQ01000015">
    <property type="protein sequence ID" value="SDD16153.1"/>
    <property type="molecule type" value="Genomic_DNA"/>
</dbReference>
<sequence length="150" mass="15760">MYEKILVAVDGSETSKQALAEAVRMAKMTGGQLCVAHVIDVVAPLGMGLTYVPAELLASYRDEAKAQLEAARSEAKAAGVKCETQLLELSTVTQGVADCLQDCASRFGAQLVVLGTHGRRGVRRAFLGSVAEAFARNAECPVLLVRGVPA</sequence>
<protein>
    <submittedName>
        <fullName evidence="3">Nucleotide-binding universal stress protein, UspA family</fullName>
    </submittedName>
</protein>
<evidence type="ECO:0000259" key="2">
    <source>
        <dbReference type="Pfam" id="PF00582"/>
    </source>
</evidence>
<proteinExistence type="inferred from homology"/>
<evidence type="ECO:0000313" key="4">
    <source>
        <dbReference type="Proteomes" id="UP000198908"/>
    </source>
</evidence>
<keyword evidence="4" id="KW-1185">Reference proteome</keyword>
<dbReference type="PRINTS" id="PR01438">
    <property type="entry name" value="UNVRSLSTRESS"/>
</dbReference>
<dbReference type="Gene3D" id="3.40.50.620">
    <property type="entry name" value="HUPs"/>
    <property type="match status" value="1"/>
</dbReference>
<dbReference type="RefSeq" id="WP_091998729.1">
    <property type="nucleotide sequence ID" value="NZ_FMYQ01000015.1"/>
</dbReference>
<evidence type="ECO:0000256" key="1">
    <source>
        <dbReference type="ARBA" id="ARBA00008791"/>
    </source>
</evidence>
<dbReference type="InterPro" id="IPR006015">
    <property type="entry name" value="Universal_stress_UspA"/>
</dbReference>